<sequence length="879" mass="94398">MQVPLNSVASGPSFSDPPTSIPRSSTSRSARVMTTSLDSKPTLRKTSWSAPCQIRPPQSAVASRQSSPSPLSSRPQSTGSSVRNPLPSRFKLTRPSPPEWPSRAKTTSSPPSTPLSSRSMSYRSISTGSLPPTPLPSRDKSAESPLPDFTSRPKATASPPSTAQSYRSLSTGSSPPTPLPSRDKSAESPLPDFTSRPKATVSPPSIAQSFRSVSNGLSLSRDKSSELPPPELNFRSKSHHSPPLELTIRGKSPGSPPLQQTLKSKSTGSSPLTPVPSRDKSPESPLPEQDFRDKSASLPLPELSFRGKSPGSTLAEQDFRDESAEFSFRDELPELTVPEQDFRNGSPGLPLPELSCRDKSPGGPLAERDINDESAELSLRTELPESTVPEQDFKNESLRLPLPEQSCRDKSPGSTLAERDFRDELPISPIPELNFRDKSLGTTLHEPAFKDKSLGLPLPEPSFRDKSPESPPPKLASKYKSTESLPPTPLSTRSGSPPPFEQPSMSIRFLQSASLSEPAQFVLTETPQPPLSANRLSPTLSSAPQSRAESASCSETPSSSPEQSPRWGDEDEEISARAGLGAQGHGEQTGHVPQPPRVPLGTDPDSALGSGLDPEPDMGTFDQPVFFSDPSLALHSLAYRPVQYTGLEGFLTLGLDPEAGRVSPGPLSAHKSQECEDPVERLVGGPESWRPGSSLRDCADERLVLGVLSGRPISISPRAAKPRLPASPLQRSGFSGAVEARPWSARNSPRAARPISAGLSARPHPRPRPQSSPWPRPQSRAAKEISEIECVDRMESDDPLLGDEADCLALANLEEEFRLMSRRGTCSSDPGASSPAQARGGLEASRERAGSKRKESAEGHADEEEEEILRDKLNVALLP</sequence>
<feature type="compositionally biased region" description="Polar residues" evidence="1">
    <location>
        <begin position="824"/>
        <end position="836"/>
    </location>
</feature>
<comment type="caution">
    <text evidence="2">The sequence shown here is derived from an EMBL/GenBank/DDBJ whole genome shotgun (WGS) entry which is preliminary data.</text>
</comment>
<feature type="compositionally biased region" description="Polar residues" evidence="1">
    <location>
        <begin position="158"/>
        <end position="167"/>
    </location>
</feature>
<feature type="compositionally biased region" description="Basic and acidic residues" evidence="1">
    <location>
        <begin position="844"/>
        <end position="860"/>
    </location>
</feature>
<dbReference type="InterPro" id="IPR037688">
    <property type="entry name" value="ZBBX"/>
</dbReference>
<feature type="compositionally biased region" description="Polar residues" evidence="1">
    <location>
        <begin position="32"/>
        <end position="50"/>
    </location>
</feature>
<feature type="compositionally biased region" description="Polar residues" evidence="1">
    <location>
        <begin position="202"/>
        <end position="218"/>
    </location>
</feature>
<name>A0A9D3RNV7_ANGAN</name>
<feature type="compositionally biased region" description="Low complexity" evidence="1">
    <location>
        <begin position="101"/>
        <end position="130"/>
    </location>
</feature>
<feature type="compositionally biased region" description="Polar residues" evidence="1">
    <location>
        <begin position="482"/>
        <end position="495"/>
    </location>
</feature>
<feature type="compositionally biased region" description="Polar residues" evidence="1">
    <location>
        <begin position="534"/>
        <end position="548"/>
    </location>
</feature>
<feature type="compositionally biased region" description="Polar residues" evidence="1">
    <location>
        <begin position="503"/>
        <end position="517"/>
    </location>
</feature>
<feature type="region of interest" description="Disordered" evidence="1">
    <location>
        <begin position="822"/>
        <end position="879"/>
    </location>
</feature>
<feature type="compositionally biased region" description="Low complexity" evidence="1">
    <location>
        <begin position="549"/>
        <end position="565"/>
    </location>
</feature>
<evidence type="ECO:0000313" key="2">
    <source>
        <dbReference type="EMBL" id="KAG5837056.1"/>
    </source>
</evidence>
<feature type="compositionally biased region" description="Polar residues" evidence="1">
    <location>
        <begin position="1"/>
        <end position="13"/>
    </location>
</feature>
<keyword evidence="3" id="KW-1185">Reference proteome</keyword>
<gene>
    <name evidence="2" type="ORF">ANANG_G00235210</name>
</gene>
<evidence type="ECO:0000256" key="1">
    <source>
        <dbReference type="SAM" id="MobiDB-lite"/>
    </source>
</evidence>
<organism evidence="2 3">
    <name type="scientific">Anguilla anguilla</name>
    <name type="common">European freshwater eel</name>
    <name type="synonym">Muraena anguilla</name>
    <dbReference type="NCBI Taxonomy" id="7936"/>
    <lineage>
        <taxon>Eukaryota</taxon>
        <taxon>Metazoa</taxon>
        <taxon>Chordata</taxon>
        <taxon>Craniata</taxon>
        <taxon>Vertebrata</taxon>
        <taxon>Euteleostomi</taxon>
        <taxon>Actinopterygii</taxon>
        <taxon>Neopterygii</taxon>
        <taxon>Teleostei</taxon>
        <taxon>Anguilliformes</taxon>
        <taxon>Anguillidae</taxon>
        <taxon>Anguilla</taxon>
    </lineage>
</organism>
<feature type="compositionally biased region" description="Low complexity" evidence="1">
    <location>
        <begin position="63"/>
        <end position="77"/>
    </location>
</feature>
<feature type="region of interest" description="Disordered" evidence="1">
    <location>
        <begin position="1"/>
        <end position="624"/>
    </location>
</feature>
<proteinExistence type="predicted"/>
<dbReference type="PANTHER" id="PTHR28634">
    <property type="entry name" value="ZINC FINGER B-BOX DOMAIN-CONTAINING PROTEIN 1"/>
    <property type="match status" value="1"/>
</dbReference>
<accession>A0A9D3RNV7</accession>
<dbReference type="PANTHER" id="PTHR28634:SF1">
    <property type="entry name" value="ZINC FINGER B-BOX DOMAIN-CONTAINING PROTEIN 1"/>
    <property type="match status" value="1"/>
</dbReference>
<feature type="compositionally biased region" description="Basic and acidic residues" evidence="1">
    <location>
        <begin position="317"/>
        <end position="332"/>
    </location>
</feature>
<evidence type="ECO:0000313" key="3">
    <source>
        <dbReference type="Proteomes" id="UP001044222"/>
    </source>
</evidence>
<feature type="compositionally biased region" description="Polar residues" evidence="1">
    <location>
        <begin position="257"/>
        <end position="272"/>
    </location>
</feature>
<feature type="compositionally biased region" description="Basic and acidic residues" evidence="1">
    <location>
        <begin position="355"/>
        <end position="371"/>
    </location>
</feature>
<feature type="compositionally biased region" description="Low complexity" evidence="1">
    <location>
        <begin position="16"/>
        <end position="29"/>
    </location>
</feature>
<dbReference type="EMBL" id="JAFIRN010000013">
    <property type="protein sequence ID" value="KAG5837056.1"/>
    <property type="molecule type" value="Genomic_DNA"/>
</dbReference>
<feature type="region of interest" description="Disordered" evidence="1">
    <location>
        <begin position="662"/>
        <end position="694"/>
    </location>
</feature>
<protein>
    <submittedName>
        <fullName evidence="2">Uncharacterized protein</fullName>
    </submittedName>
</protein>
<feature type="compositionally biased region" description="Basic and acidic residues" evidence="1">
    <location>
        <begin position="671"/>
        <end position="680"/>
    </location>
</feature>
<dbReference type="AlphaFoldDB" id="A0A9D3RNV7"/>
<dbReference type="Proteomes" id="UP001044222">
    <property type="component" value="Chromosome 13"/>
</dbReference>
<reference evidence="2" key="1">
    <citation type="submission" date="2021-01" db="EMBL/GenBank/DDBJ databases">
        <title>A chromosome-scale assembly of European eel, Anguilla anguilla.</title>
        <authorList>
            <person name="Henkel C."/>
            <person name="Jong-Raadsen S.A."/>
            <person name="Dufour S."/>
            <person name="Weltzien F.-A."/>
            <person name="Palstra A.P."/>
            <person name="Pelster B."/>
            <person name="Spaink H.P."/>
            <person name="Van Den Thillart G.E."/>
            <person name="Jansen H."/>
            <person name="Zahm M."/>
            <person name="Klopp C."/>
            <person name="Cedric C."/>
            <person name="Louis A."/>
            <person name="Berthelot C."/>
            <person name="Parey E."/>
            <person name="Roest Crollius H."/>
            <person name="Montfort J."/>
            <person name="Robinson-Rechavi M."/>
            <person name="Bucao C."/>
            <person name="Bouchez O."/>
            <person name="Gislard M."/>
            <person name="Lluch J."/>
            <person name="Milhes M."/>
            <person name="Lampietro C."/>
            <person name="Lopez Roques C."/>
            <person name="Donnadieu C."/>
            <person name="Braasch I."/>
            <person name="Desvignes T."/>
            <person name="Postlethwait J."/>
            <person name="Bobe J."/>
            <person name="Guiguen Y."/>
            <person name="Dirks R."/>
        </authorList>
    </citation>
    <scope>NUCLEOTIDE SEQUENCE</scope>
    <source>
        <strain evidence="2">Tag_6206</strain>
        <tissue evidence="2">Liver</tissue>
    </source>
</reference>
<feature type="compositionally biased region" description="Basic and acidic residues" evidence="1">
    <location>
        <begin position="406"/>
        <end position="425"/>
    </location>
</feature>
<feature type="region of interest" description="Disordered" evidence="1">
    <location>
        <begin position="716"/>
        <end position="789"/>
    </location>
</feature>